<comment type="similarity">
    <text evidence="2 7">Belongs to the SEC16 family.</text>
</comment>
<feature type="compositionally biased region" description="Polar residues" evidence="8">
    <location>
        <begin position="1963"/>
        <end position="1980"/>
    </location>
</feature>
<feature type="region of interest" description="Disordered" evidence="8">
    <location>
        <begin position="811"/>
        <end position="843"/>
    </location>
</feature>
<feature type="domain" description="Sec16 Sec23-binding" evidence="9">
    <location>
        <begin position="1273"/>
        <end position="1562"/>
    </location>
</feature>
<feature type="domain" description="Sec16 central conserved" evidence="10">
    <location>
        <begin position="1130"/>
        <end position="1212"/>
    </location>
</feature>
<gene>
    <name evidence="11" type="ORF">LANO_0E08416G</name>
</gene>
<feature type="compositionally biased region" description="Basic and acidic residues" evidence="8">
    <location>
        <begin position="2164"/>
        <end position="2196"/>
    </location>
</feature>
<dbReference type="InterPro" id="IPR024340">
    <property type="entry name" value="Sec16_CCD"/>
</dbReference>
<feature type="compositionally biased region" description="Polar residues" evidence="8">
    <location>
        <begin position="1578"/>
        <end position="1609"/>
    </location>
</feature>
<feature type="compositionally biased region" description="Basic and acidic residues" evidence="8">
    <location>
        <begin position="354"/>
        <end position="368"/>
    </location>
</feature>
<evidence type="ECO:0000259" key="10">
    <source>
        <dbReference type="Pfam" id="PF12932"/>
    </source>
</evidence>
<feature type="compositionally biased region" description="Basic and acidic residues" evidence="8">
    <location>
        <begin position="20"/>
        <end position="38"/>
    </location>
</feature>
<feature type="region of interest" description="Disordered" evidence="8">
    <location>
        <begin position="261"/>
        <end position="440"/>
    </location>
</feature>
<comment type="function">
    <text evidence="6 7">Involved in the initiation of assembly of the COPII coat required for the formation of transport vesicles from the endoplasmic reticulum (ER) and the selection of cargo molecules. Also involved in autophagy.</text>
</comment>
<dbReference type="PANTHER" id="PTHR13402">
    <property type="entry name" value="RGPR-RELATED"/>
    <property type="match status" value="1"/>
</dbReference>
<dbReference type="Pfam" id="PF12932">
    <property type="entry name" value="Sec16"/>
    <property type="match status" value="1"/>
</dbReference>
<feature type="region of interest" description="Disordered" evidence="8">
    <location>
        <begin position="1"/>
        <end position="198"/>
    </location>
</feature>
<dbReference type="GO" id="GO:0015031">
    <property type="term" value="P:protein transport"/>
    <property type="evidence" value="ECO:0007669"/>
    <property type="project" value="UniProtKB-KW"/>
</dbReference>
<keyword evidence="7" id="KW-0653">Protein transport</keyword>
<feature type="compositionally biased region" description="Polar residues" evidence="8">
    <location>
        <begin position="185"/>
        <end position="198"/>
    </location>
</feature>
<dbReference type="GO" id="GO:0007030">
    <property type="term" value="P:Golgi organization"/>
    <property type="evidence" value="ECO:0007669"/>
    <property type="project" value="TreeGrafter"/>
</dbReference>
<feature type="region of interest" description="Disordered" evidence="8">
    <location>
        <begin position="1959"/>
        <end position="2013"/>
    </location>
</feature>
<dbReference type="GO" id="GO:0070973">
    <property type="term" value="P:protein localization to endoplasmic reticulum exit site"/>
    <property type="evidence" value="ECO:0007669"/>
    <property type="project" value="TreeGrafter"/>
</dbReference>
<dbReference type="GO" id="GO:0006914">
    <property type="term" value="P:autophagy"/>
    <property type="evidence" value="ECO:0007669"/>
    <property type="project" value="UniProtKB-KW"/>
</dbReference>
<feature type="compositionally biased region" description="Low complexity" evidence="8">
    <location>
        <begin position="1778"/>
        <end position="1795"/>
    </location>
</feature>
<evidence type="ECO:0000256" key="7">
    <source>
        <dbReference type="RuleBase" id="RU364101"/>
    </source>
</evidence>
<feature type="compositionally biased region" description="Polar residues" evidence="8">
    <location>
        <begin position="401"/>
        <end position="410"/>
    </location>
</feature>
<protein>
    <recommendedName>
        <fullName evidence="7">Protein transport protein sec16</fullName>
    </recommendedName>
</protein>
<feature type="region of interest" description="Disordered" evidence="8">
    <location>
        <begin position="1881"/>
        <end position="1917"/>
    </location>
</feature>
<feature type="compositionally biased region" description="Basic and acidic residues" evidence="8">
    <location>
        <begin position="2205"/>
        <end position="2214"/>
    </location>
</feature>
<feature type="compositionally biased region" description="Basic and acidic residues" evidence="8">
    <location>
        <begin position="287"/>
        <end position="308"/>
    </location>
</feature>
<feature type="compositionally biased region" description="Low complexity" evidence="8">
    <location>
        <begin position="110"/>
        <end position="120"/>
    </location>
</feature>
<dbReference type="OrthoDB" id="8918678at2759"/>
<keyword evidence="3 7" id="KW-0813">Transport</keyword>
<feature type="compositionally biased region" description="Polar residues" evidence="8">
    <location>
        <begin position="147"/>
        <end position="165"/>
    </location>
</feature>
<feature type="compositionally biased region" description="Basic and acidic residues" evidence="8">
    <location>
        <begin position="427"/>
        <end position="436"/>
    </location>
</feature>
<feature type="region of interest" description="Disordered" evidence="8">
    <location>
        <begin position="1700"/>
        <end position="1721"/>
    </location>
</feature>
<feature type="region of interest" description="Disordered" evidence="8">
    <location>
        <begin position="475"/>
        <end position="523"/>
    </location>
</feature>
<evidence type="ECO:0000256" key="2">
    <source>
        <dbReference type="ARBA" id="ARBA00005927"/>
    </source>
</evidence>
<dbReference type="CDD" id="cd09233">
    <property type="entry name" value="ACE1-Sec16-like"/>
    <property type="match status" value="1"/>
</dbReference>
<evidence type="ECO:0000256" key="8">
    <source>
        <dbReference type="SAM" id="MobiDB-lite"/>
    </source>
</evidence>
<dbReference type="Pfam" id="PF12931">
    <property type="entry name" value="TPR_Sec16"/>
    <property type="match status" value="1"/>
</dbReference>
<dbReference type="PANTHER" id="PTHR13402:SF6">
    <property type="entry name" value="SECRETORY 16, ISOFORM I"/>
    <property type="match status" value="1"/>
</dbReference>
<feature type="compositionally biased region" description="Basic residues" evidence="8">
    <location>
        <begin position="1"/>
        <end position="19"/>
    </location>
</feature>
<sequence>MGPEAKKKKNQKKKQKQKQKKDSLKDVESHEATEKHAVNADAPIESISEGRDDSEQFQEGSQNDNELTVTHKVQGELGVTESSVGPGAAKAPNPPSASEEGLGLGEKPVSNSANQSAANNTIADSPEFAALQDGEMEAETAAERNTLETASQANNEQDLNATANSEMRPKSPISSIREPPLDPDSQVNLANSDSSATGLKTDIDVFGQGEVFAPSVSLELKQNSEKHKDEGFSTQLDLSMAPPINGGFSSSGAIELENVQSEDVVGLKEPPSPREDQVINFEVSSDDWSRNDYKVSTHDKEPLPKHDTQVISGTNIPISSRQSLSSPGREESFDNQGVSSADKHESSRPGNSHLAEDNVHTVHEHEGDAESSVVSQSQVLNPTLETEAVKSSDLGNLRVFSESTVSTPEPEQNWERAPVPHLNSELKSSKSTHEDTQQNVLASENFVDLTASTESINADFEYNKNHVAMEMHTAQPKELPVEQSTEPSQEQELLFTQEPDREPLPWEEQNEVSTKATEETPDISNLQESLLSADRSRVLETPGDITFPAQTDASIGNMFPDDSEVVDEELPWQSNQRSPSLAKTEDLISSPDLFTKEPKHGECNYSPERLSSDRDSQNGLLPWEGVENEDGDSSVIQHSINAAEEPKKFSFLENDDDLLDDDDSFLDSDEDLAEGLAVQVTTEAPHEASDPKIAPLGSSLQQRDLSKSYVPTSTPAVPPKNAYVQPIARIISGAERQPSPDKKISKYEPSTQNQSTTSNVSPISSFATVNPSLRTGFAANVKPIESIHKQLDEEKKRSDAYDIPLEIAPRKPKKVNQAKPFGASSSTLSSSNSVAALPPNQHGTPLPSKIKTTHGGPPISVNQSAVNPPYRAHAECHGAKINPTLPNAPTSIEQVGYPHVNTHAPPYLTTAASLPQKQQNSYEPTVNLRTTSVAKDAPASNRYAPSSTNPEPPKNVNAMYQYPSQSARIRAFSNVSNGSIGSFGSSNSQSNVPPTSRPYVQVSYADKGLQQDPYARIEHQAPLVPALKTAGLSTIGQAALSPNTQRRSHARSNSSVYAPAYSSKYAPTVQPQFQLPSHDGMNTNYYASAHSGPSAASNSFKPKTNQANLIADVINEQPVDPHIAFHKQFPIFHWGKSSKVVYALPSKAESDDYLSSTNLGQKIHVSGYDAIVEPSILLKNFPGPLMKNKNKNKEIQKWIEDTCAYLSKQQPLRDLTLHKVLSLKLSPQTALRSISQTLYNSDELLPFLSQPSMRKKGSFNSHKLIENDQLKVLAALQTGNHSQALELALSEGDFALALILSSLVGKEKWSEVVDIYLREEFHSINDNSNDFSANLLALIFQVSVGNSKHVVKEISTNASKENWAMNNWKIIISAVLNNVKHQSSDSSNNSHEVPPLALEFLVEFGIFLHQRGMIIEGITSFVIADVPLSDHEMVPGSGLKFKSLGSENSSEGIILSEIYEFYCGTKDPKYTGFDYLLLQKLAHSSALIECGMNADGTRYADYVALALRSLPRNSSLACTVDLRLNFVSSKLIGTNASWLGKPKLSQVWGQLDKSFNKFIGGDNEENNADESGKIFENFTPNGSRNSSKIDLSQPSSSFNPAASLNNCNPPNFVPNLGRPPLHTNVSSSGALSKGRNPNGSAAHESKYEPSQSQKQWGSTPNHKPSMDATSSFDSPIQTIYQNSPMRSKDQLITAMTPPPLFSTSSKKYTNRKGHNTGETNPFEMKVAATDNLLTSQPHSGLKRSIKGETPANAALLADLQVAPPPIFGSSSIYKSRRNSAQSRSSAQSQYSNLSSPKHVPISLASSGPSYSPDLARAESYQAQQLSVRDNTSTGGYLSSEGLSQEKCLDVENSATNTLQTLKGDLDGEASQGHIRDLYDESEATNEEGTNGFQPLQNNSSAPESVSEVRETDIVTSQISDAETVNEKLGVARKLSVGTEPVSNAHASYFDIEISKNERREMQAVSSAPKQSNLGSNNGNNPYAPAQSGRTTKSSHNPYAPTKSQSDLDNHGTLKLMDDTNQEASQEELNMFSYGGYNVQETFAPEAQADKFDDGKAAKHFNQYNVEGTSNLEHSICPVQDLTPIEEKIPTPALEPRFQPVSSKKLSLSISSEEGDKLFSSISAPVIRPSSNPSFKPFTPAAPAAEEYYDDIVENESDEDEEATEAAKVKKAEEAKKAEAKAKKREERDKDERDKSQHGPSWFGWLRKETNEKKPVKAKLGHQNTFYYDDKLQRWINKNATEEEKQQVSTPPPPPPIIKKKAEGSPKVKPRTGSIAGGAAARTAAFVPPTNPLSKDPISAAGLEKDTSNSGSPSVSPSVSLSGKKANGLEDLMSLVGNAGSQTGTRRKKKGTRGYVNVMNNM</sequence>
<feature type="compositionally biased region" description="Polar residues" evidence="8">
    <location>
        <begin position="482"/>
        <end position="491"/>
    </location>
</feature>
<evidence type="ECO:0000259" key="9">
    <source>
        <dbReference type="Pfam" id="PF12931"/>
    </source>
</evidence>
<reference evidence="12" key="1">
    <citation type="submission" date="2016-03" db="EMBL/GenBank/DDBJ databases">
        <authorList>
            <person name="Devillers Hugo."/>
        </authorList>
    </citation>
    <scope>NUCLEOTIDE SEQUENCE [LARGE SCALE GENOMIC DNA]</scope>
</reference>
<feature type="compositionally biased region" description="Low complexity" evidence="8">
    <location>
        <begin position="2307"/>
        <end position="2322"/>
    </location>
</feature>
<feature type="region of interest" description="Disordered" evidence="8">
    <location>
        <begin position="1770"/>
        <end position="1816"/>
    </location>
</feature>
<keyword evidence="7" id="KW-0472">Membrane</keyword>
<feature type="region of interest" description="Disordered" evidence="8">
    <location>
        <begin position="2155"/>
        <end position="2222"/>
    </location>
</feature>
<dbReference type="Proteomes" id="UP000189911">
    <property type="component" value="Chromosome E"/>
</dbReference>
<feature type="compositionally biased region" description="Low complexity" evidence="8">
    <location>
        <begin position="750"/>
        <end position="759"/>
    </location>
</feature>
<evidence type="ECO:0000256" key="4">
    <source>
        <dbReference type="ARBA" id="ARBA00022824"/>
    </source>
</evidence>
<dbReference type="GO" id="GO:0070971">
    <property type="term" value="C:endoplasmic reticulum exit site"/>
    <property type="evidence" value="ECO:0007669"/>
    <property type="project" value="TreeGrafter"/>
</dbReference>
<feature type="region of interest" description="Disordered" evidence="8">
    <location>
        <begin position="2237"/>
        <end position="2361"/>
    </location>
</feature>
<keyword evidence="4 7" id="KW-0256">Endoplasmic reticulum</keyword>
<dbReference type="GO" id="GO:0005789">
    <property type="term" value="C:endoplasmic reticulum membrane"/>
    <property type="evidence" value="ECO:0007669"/>
    <property type="project" value="UniProtKB-SubCell"/>
</dbReference>
<comment type="subcellular location">
    <subcellularLocation>
        <location evidence="1">Endoplasmic reticulum membrane</location>
        <topology evidence="1">Peripheral membrane protein</topology>
        <orientation evidence="1">Cytoplasmic side</orientation>
    </subcellularLocation>
</comment>
<feature type="compositionally biased region" description="Low complexity" evidence="8">
    <location>
        <begin position="824"/>
        <end position="833"/>
    </location>
</feature>
<feature type="compositionally biased region" description="Polar residues" evidence="8">
    <location>
        <begin position="1623"/>
        <end position="1639"/>
    </location>
</feature>
<dbReference type="GO" id="GO:0012507">
    <property type="term" value="C:ER to Golgi transport vesicle membrane"/>
    <property type="evidence" value="ECO:0007669"/>
    <property type="project" value="TreeGrafter"/>
</dbReference>
<dbReference type="GO" id="GO:0016192">
    <property type="term" value="P:vesicle-mediated transport"/>
    <property type="evidence" value="ECO:0007669"/>
    <property type="project" value="UniProtKB-KW"/>
</dbReference>
<dbReference type="Gene3D" id="6.20.50.30">
    <property type="match status" value="1"/>
</dbReference>
<dbReference type="EMBL" id="LT598451">
    <property type="protein sequence ID" value="SCU94855.1"/>
    <property type="molecule type" value="Genomic_DNA"/>
</dbReference>
<feature type="compositionally biased region" description="Polar residues" evidence="8">
    <location>
        <begin position="1987"/>
        <end position="2004"/>
    </location>
</feature>
<evidence type="ECO:0000256" key="5">
    <source>
        <dbReference type="ARBA" id="ARBA00022892"/>
    </source>
</evidence>
<evidence type="ECO:0000313" key="11">
    <source>
        <dbReference type="EMBL" id="SCU94855.1"/>
    </source>
</evidence>
<evidence type="ECO:0000256" key="6">
    <source>
        <dbReference type="ARBA" id="ARBA00024687"/>
    </source>
</evidence>
<feature type="region of interest" description="Disordered" evidence="8">
    <location>
        <begin position="732"/>
        <end position="764"/>
    </location>
</feature>
<feature type="compositionally biased region" description="Polar residues" evidence="8">
    <location>
        <begin position="1886"/>
        <end position="1903"/>
    </location>
</feature>
<feature type="region of interest" description="Disordered" evidence="8">
    <location>
        <begin position="566"/>
        <end position="632"/>
    </location>
</feature>
<feature type="region of interest" description="Disordered" evidence="8">
    <location>
        <begin position="932"/>
        <end position="958"/>
    </location>
</feature>
<name>A0A1G4JV85_9SACH</name>
<feature type="compositionally biased region" description="Polar residues" evidence="8">
    <location>
        <begin position="372"/>
        <end position="384"/>
    </location>
</feature>
<feature type="compositionally biased region" description="Polar residues" evidence="8">
    <location>
        <begin position="1648"/>
        <end position="1673"/>
    </location>
</feature>
<keyword evidence="12" id="KW-1185">Reference proteome</keyword>
<feature type="compositionally biased region" description="Polar residues" evidence="8">
    <location>
        <begin position="57"/>
        <end position="68"/>
    </location>
</feature>
<feature type="compositionally biased region" description="Polar residues" evidence="8">
    <location>
        <begin position="309"/>
        <end position="326"/>
    </location>
</feature>
<keyword evidence="7" id="KW-0072">Autophagy</keyword>
<evidence type="ECO:0000313" key="12">
    <source>
        <dbReference type="Proteomes" id="UP000189911"/>
    </source>
</evidence>
<dbReference type="InterPro" id="IPR024298">
    <property type="entry name" value="Sec16_Sec23-bd"/>
</dbReference>
<feature type="region of interest" description="Disordered" evidence="8">
    <location>
        <begin position="1561"/>
        <end position="1673"/>
    </location>
</feature>
<organism evidence="11 12">
    <name type="scientific">Lachancea nothofagi CBS 11611</name>
    <dbReference type="NCBI Taxonomy" id="1266666"/>
    <lineage>
        <taxon>Eukaryota</taxon>
        <taxon>Fungi</taxon>
        <taxon>Dikarya</taxon>
        <taxon>Ascomycota</taxon>
        <taxon>Saccharomycotina</taxon>
        <taxon>Saccharomycetes</taxon>
        <taxon>Saccharomycetales</taxon>
        <taxon>Saccharomycetaceae</taxon>
        <taxon>Lachancea</taxon>
    </lineage>
</organism>
<feature type="compositionally biased region" description="Polar residues" evidence="8">
    <location>
        <begin position="572"/>
        <end position="581"/>
    </location>
</feature>
<proteinExistence type="inferred from homology"/>
<dbReference type="Gene3D" id="1.20.58.940">
    <property type="match status" value="1"/>
</dbReference>
<evidence type="ECO:0000256" key="1">
    <source>
        <dbReference type="ARBA" id="ARBA00004397"/>
    </source>
</evidence>
<feature type="region of interest" description="Disordered" evidence="8">
    <location>
        <begin position="223"/>
        <end position="244"/>
    </location>
</feature>
<accession>A0A1G4JV85</accession>
<keyword evidence="5 7" id="KW-0931">ER-Golgi transport</keyword>
<evidence type="ECO:0000256" key="3">
    <source>
        <dbReference type="ARBA" id="ARBA00022448"/>
    </source>
</evidence>